<dbReference type="Pfam" id="PF13481">
    <property type="entry name" value="AAA_25"/>
    <property type="match status" value="1"/>
</dbReference>
<dbReference type="AlphaFoldDB" id="A0A7S3UQA7"/>
<dbReference type="Gene3D" id="3.40.50.300">
    <property type="entry name" value="P-loop containing nucleotide triphosphate hydrolases"/>
    <property type="match status" value="1"/>
</dbReference>
<dbReference type="GO" id="GO:0000725">
    <property type="term" value="P:recombinational repair"/>
    <property type="evidence" value="ECO:0007669"/>
    <property type="project" value="TreeGrafter"/>
</dbReference>
<dbReference type="InterPro" id="IPR020568">
    <property type="entry name" value="Ribosomal_Su5_D2-typ_SF"/>
</dbReference>
<dbReference type="SUPFAM" id="SSF52540">
    <property type="entry name" value="P-loop containing nucleoside triphosphate hydrolases"/>
    <property type="match status" value="1"/>
</dbReference>
<sequence length="395" mass="42511">MAGRIAAGTGEANDTTVVYCSGEESTAQVASRARRLGITTPNLLLLSETDADAIVDQVAYMHPRPVAVVVDSIQTMRAPGVPSQSGTVTQVKECGIRFLHLAKTCNIAVFLVGHVTKSGDFAGPKILEHMVDTVLYMEGEKYSMYRLLRSVKNRYGASNEIGVFEMTSNGMQPVSNPSVLFVSQTPDEDTGEPMDGSSVAVVLEGSRPLVVEIQSLVSHTRQFPPRRAFEGVGYQRGLLLLAVLERRVGLPMQGREVYVNVVGGLKLQETAADLSIIAAIVSSATTTPILGKTALVGEVGLGGELRIVPQIERRIVEAAKFGFERVIVPSGTKLLGFRQIKGNLFALENSVSDLSSEIQIIRCSRVTAALSAAGLEDVVKKGKTRKLKKWESDNQ</sequence>
<reference evidence="3" key="1">
    <citation type="submission" date="2021-01" db="EMBL/GenBank/DDBJ databases">
        <authorList>
            <person name="Corre E."/>
            <person name="Pelletier E."/>
            <person name="Niang G."/>
            <person name="Scheremetjew M."/>
            <person name="Finn R."/>
            <person name="Kale V."/>
            <person name="Holt S."/>
            <person name="Cochrane G."/>
            <person name="Meng A."/>
            <person name="Brown T."/>
            <person name="Cohen L."/>
        </authorList>
    </citation>
    <scope>NUCLEOTIDE SEQUENCE</scope>
    <source>
        <strain evidence="3">CCMP3107</strain>
    </source>
</reference>
<gene>
    <name evidence="3" type="ORF">HAKA00212_LOCUS361</name>
</gene>
<dbReference type="PRINTS" id="PR01874">
    <property type="entry name" value="DNAREPAIRADA"/>
</dbReference>
<dbReference type="GO" id="GO:0009536">
    <property type="term" value="C:plastid"/>
    <property type="evidence" value="ECO:0007669"/>
    <property type="project" value="UniProtKB-SubCell"/>
</dbReference>
<dbReference type="Gene3D" id="3.30.230.10">
    <property type="match status" value="1"/>
</dbReference>
<evidence type="ECO:0000259" key="2">
    <source>
        <dbReference type="PROSITE" id="PS50162"/>
    </source>
</evidence>
<dbReference type="GO" id="GO:0005524">
    <property type="term" value="F:ATP binding"/>
    <property type="evidence" value="ECO:0007669"/>
    <property type="project" value="InterPro"/>
</dbReference>
<name>A0A7S3UQA7_HETAK</name>
<dbReference type="InterPro" id="IPR014721">
    <property type="entry name" value="Ribsml_uS5_D2-typ_fold_subgr"/>
</dbReference>
<comment type="subcellular location">
    <subcellularLocation>
        <location evidence="1">Plastid</location>
    </subcellularLocation>
</comment>
<accession>A0A7S3UQA7</accession>
<protein>
    <recommendedName>
        <fullName evidence="2">RecA family profile 1 domain-containing protein</fullName>
    </recommendedName>
</protein>
<dbReference type="InterPro" id="IPR027417">
    <property type="entry name" value="P-loop_NTPase"/>
</dbReference>
<dbReference type="SUPFAM" id="SSF54211">
    <property type="entry name" value="Ribosomal protein S5 domain 2-like"/>
    <property type="match status" value="1"/>
</dbReference>
<dbReference type="GO" id="GO:0140664">
    <property type="term" value="F:ATP-dependent DNA damage sensor activity"/>
    <property type="evidence" value="ECO:0007669"/>
    <property type="project" value="InterPro"/>
</dbReference>
<dbReference type="Pfam" id="PF13541">
    <property type="entry name" value="ChlI"/>
    <property type="match status" value="1"/>
</dbReference>
<dbReference type="PANTHER" id="PTHR32472">
    <property type="entry name" value="DNA REPAIR PROTEIN RADA"/>
    <property type="match status" value="1"/>
</dbReference>
<proteinExistence type="predicted"/>
<dbReference type="PANTHER" id="PTHR32472:SF10">
    <property type="entry name" value="DNA REPAIR PROTEIN RADA-LIKE PROTEIN"/>
    <property type="match status" value="1"/>
</dbReference>
<dbReference type="InterPro" id="IPR020588">
    <property type="entry name" value="RecA_ATP-bd"/>
</dbReference>
<dbReference type="PROSITE" id="PS50162">
    <property type="entry name" value="RECA_2"/>
    <property type="match status" value="1"/>
</dbReference>
<organism evidence="3">
    <name type="scientific">Heterosigma akashiwo</name>
    <name type="common">Chromophytic alga</name>
    <name type="synonym">Heterosigma carterae</name>
    <dbReference type="NCBI Taxonomy" id="2829"/>
    <lineage>
        <taxon>Eukaryota</taxon>
        <taxon>Sar</taxon>
        <taxon>Stramenopiles</taxon>
        <taxon>Ochrophyta</taxon>
        <taxon>Raphidophyceae</taxon>
        <taxon>Chattonellales</taxon>
        <taxon>Chattonellaceae</taxon>
        <taxon>Heterosigma</taxon>
    </lineage>
</organism>
<dbReference type="GO" id="GO:0003677">
    <property type="term" value="F:DNA binding"/>
    <property type="evidence" value="ECO:0007669"/>
    <property type="project" value="InterPro"/>
</dbReference>
<evidence type="ECO:0000256" key="1">
    <source>
        <dbReference type="ARBA" id="ARBA00004474"/>
    </source>
</evidence>
<evidence type="ECO:0000313" key="3">
    <source>
        <dbReference type="EMBL" id="CAE0620149.1"/>
    </source>
</evidence>
<feature type="domain" description="RecA family profile 1" evidence="2">
    <location>
        <begin position="1"/>
        <end position="115"/>
    </location>
</feature>
<dbReference type="EMBL" id="HBIU01001130">
    <property type="protein sequence ID" value="CAE0620149.1"/>
    <property type="molecule type" value="Transcribed_RNA"/>
</dbReference>